<evidence type="ECO:0000256" key="2">
    <source>
        <dbReference type="ARBA" id="ARBA00023015"/>
    </source>
</evidence>
<dbReference type="NCBIfam" id="TIGR00254">
    <property type="entry name" value="GGDEF"/>
    <property type="match status" value="1"/>
</dbReference>
<sequence>MLVDAFEDEFQSRLLRAAARATCENGLDFVAVGGGVLGLEQSNPKTFIYDLISAQSVDALLIASHVIGHHSTLTEVQDFVDRYTPLPRISLGVELEGIPSLLTDNEAGMHTMVNHLLTAHGHRNIAFVTGPKASQEADARYQGYSRALREAGIAEDPRLLVHGDFLRESGERAVHTLFEARGLQKTEVDAIVCADDAMALGALTALLARGLRVPRDIALTGFDDIEFGRYAPAPLTTVRQPIVQQVRHGVRLLASALNGEAPEPVSVTFQSEFVQRRSCGCTVRECDSTPSWSAVDERRDFALALRSRWDDVTRDLQIAAHGALELVTQAWETRLLNGLLSQLSGETPEAFFEAVEDILNALLQQRGEVGACQDVLVALRRHAMRCASTPDDRARLGDLLQEALLMASDTSAISQAQRRAEALATRRVLGDATTALLVAPDLATLSEIAANHLPQLGIKSAVIALFTEPNRLTEELDAVLVFNERGRTSLSGQFESRALAPAGFLDGRSVIAEPLGFRGERLGIGLFEYGSYDSILVGELRQAISSSVKGALLARALEEAKRKVEALAVTDPLTGLYNRRHLSVRLREEYARANRHQRPLSVIMVDLDGFKQINDEYGHDEGDKVLKRVAGILGGKVRAVDTVARFGGDEFVIVLSEASKEIAEKVGQRILDKMEGDLDAHGVVSASLGIATNTFGDNPTTDEEQLIRQADHAMFSAKRSGKNRVCHFDDCATQSLTPKRFTRSRE</sequence>
<evidence type="ECO:0000256" key="4">
    <source>
        <dbReference type="ARBA" id="ARBA00023163"/>
    </source>
</evidence>
<dbReference type="SMART" id="SM00267">
    <property type="entry name" value="GGDEF"/>
    <property type="match status" value="1"/>
</dbReference>
<dbReference type="Gene3D" id="3.30.70.270">
    <property type="match status" value="1"/>
</dbReference>
<dbReference type="PANTHER" id="PTHR45138:SF24">
    <property type="entry name" value="DIGUANYLATE CYCLASE DGCC-RELATED"/>
    <property type="match status" value="1"/>
</dbReference>
<gene>
    <name evidence="6" type="primary">dosC_2</name>
    <name evidence="6" type="ORF">ENSA7_65310</name>
</gene>
<evidence type="ECO:0000313" key="6">
    <source>
        <dbReference type="EMBL" id="PRP98588.1"/>
    </source>
</evidence>
<dbReference type="CDD" id="cd06267">
    <property type="entry name" value="PBP1_LacI_sugar_binding-like"/>
    <property type="match status" value="1"/>
</dbReference>
<dbReference type="GO" id="GO:1902201">
    <property type="term" value="P:negative regulation of bacterial-type flagellum-dependent cell motility"/>
    <property type="evidence" value="ECO:0007669"/>
    <property type="project" value="TreeGrafter"/>
</dbReference>
<evidence type="ECO:0000256" key="1">
    <source>
        <dbReference type="ARBA" id="ARBA00012528"/>
    </source>
</evidence>
<dbReference type="EC" id="2.7.7.65" evidence="1"/>
<comment type="caution">
    <text evidence="6">The sequence shown here is derived from an EMBL/GenBank/DDBJ whole genome shotgun (WGS) entry which is preliminary data.</text>
</comment>
<proteinExistence type="predicted"/>
<dbReference type="Proteomes" id="UP000238823">
    <property type="component" value="Unassembled WGS sequence"/>
</dbReference>
<dbReference type="GO" id="GO:0043709">
    <property type="term" value="P:cell adhesion involved in single-species biofilm formation"/>
    <property type="evidence" value="ECO:0007669"/>
    <property type="project" value="TreeGrafter"/>
</dbReference>
<dbReference type="GO" id="GO:0005886">
    <property type="term" value="C:plasma membrane"/>
    <property type="evidence" value="ECO:0007669"/>
    <property type="project" value="TreeGrafter"/>
</dbReference>
<dbReference type="AlphaFoldDB" id="A0A2S9Y0D7"/>
<dbReference type="InterPro" id="IPR046335">
    <property type="entry name" value="LacI/GalR-like_sensor"/>
</dbReference>
<dbReference type="GO" id="GO:0003677">
    <property type="term" value="F:DNA binding"/>
    <property type="evidence" value="ECO:0007669"/>
    <property type="project" value="UniProtKB-KW"/>
</dbReference>
<reference evidence="6 7" key="1">
    <citation type="submission" date="2018-03" db="EMBL/GenBank/DDBJ databases">
        <title>Draft Genome Sequences of the Obligatory Marine Myxobacteria Enhygromyxa salina SWB007.</title>
        <authorList>
            <person name="Poehlein A."/>
            <person name="Moghaddam J.A."/>
            <person name="Harms H."/>
            <person name="Alanjari M."/>
            <person name="Koenig G.M."/>
            <person name="Daniel R."/>
            <person name="Schaeberle T.F."/>
        </authorList>
    </citation>
    <scope>NUCLEOTIDE SEQUENCE [LARGE SCALE GENOMIC DNA]</scope>
    <source>
        <strain evidence="6 7">SWB007</strain>
    </source>
</reference>
<keyword evidence="3" id="KW-0238">DNA-binding</keyword>
<dbReference type="RefSeq" id="WP_181234333.1">
    <property type="nucleotide sequence ID" value="NZ_PVNL01000124.1"/>
</dbReference>
<dbReference type="Pfam" id="PF00990">
    <property type="entry name" value="GGDEF"/>
    <property type="match status" value="1"/>
</dbReference>
<dbReference type="SUPFAM" id="SSF53822">
    <property type="entry name" value="Periplasmic binding protein-like I"/>
    <property type="match status" value="1"/>
</dbReference>
<feature type="domain" description="GGDEF" evidence="5">
    <location>
        <begin position="598"/>
        <end position="730"/>
    </location>
</feature>
<name>A0A2S9Y0D7_9BACT</name>
<keyword evidence="4" id="KW-0804">Transcription</keyword>
<dbReference type="PROSITE" id="PS50887">
    <property type="entry name" value="GGDEF"/>
    <property type="match status" value="1"/>
</dbReference>
<evidence type="ECO:0000259" key="5">
    <source>
        <dbReference type="PROSITE" id="PS50887"/>
    </source>
</evidence>
<dbReference type="GO" id="GO:0052621">
    <property type="term" value="F:diguanylate cyclase activity"/>
    <property type="evidence" value="ECO:0007669"/>
    <property type="project" value="UniProtKB-EC"/>
</dbReference>
<protein>
    <recommendedName>
        <fullName evidence="1">diguanylate cyclase</fullName>
        <ecNumber evidence="1">2.7.7.65</ecNumber>
    </recommendedName>
</protein>
<dbReference type="InterPro" id="IPR028082">
    <property type="entry name" value="Peripla_BP_I"/>
</dbReference>
<dbReference type="Gene3D" id="3.40.50.2300">
    <property type="match status" value="2"/>
</dbReference>
<organism evidence="6 7">
    <name type="scientific">Enhygromyxa salina</name>
    <dbReference type="NCBI Taxonomy" id="215803"/>
    <lineage>
        <taxon>Bacteria</taxon>
        <taxon>Pseudomonadati</taxon>
        <taxon>Myxococcota</taxon>
        <taxon>Polyangia</taxon>
        <taxon>Nannocystales</taxon>
        <taxon>Nannocystaceae</taxon>
        <taxon>Enhygromyxa</taxon>
    </lineage>
</organism>
<dbReference type="FunFam" id="3.30.70.270:FF:000001">
    <property type="entry name" value="Diguanylate cyclase domain protein"/>
    <property type="match status" value="1"/>
</dbReference>
<dbReference type="Pfam" id="PF13377">
    <property type="entry name" value="Peripla_BP_3"/>
    <property type="match status" value="1"/>
</dbReference>
<dbReference type="InterPro" id="IPR000160">
    <property type="entry name" value="GGDEF_dom"/>
</dbReference>
<dbReference type="InterPro" id="IPR029787">
    <property type="entry name" value="Nucleotide_cyclase"/>
</dbReference>
<dbReference type="EMBL" id="PVNL01000124">
    <property type="protein sequence ID" value="PRP98588.1"/>
    <property type="molecule type" value="Genomic_DNA"/>
</dbReference>
<dbReference type="InterPro" id="IPR050469">
    <property type="entry name" value="Diguanylate_Cyclase"/>
</dbReference>
<keyword evidence="6" id="KW-0548">Nucleotidyltransferase</keyword>
<evidence type="ECO:0000313" key="7">
    <source>
        <dbReference type="Proteomes" id="UP000238823"/>
    </source>
</evidence>
<dbReference type="PANTHER" id="PTHR45138">
    <property type="entry name" value="REGULATORY COMPONENTS OF SENSORY TRANSDUCTION SYSTEM"/>
    <property type="match status" value="1"/>
</dbReference>
<dbReference type="SUPFAM" id="SSF55073">
    <property type="entry name" value="Nucleotide cyclase"/>
    <property type="match status" value="1"/>
</dbReference>
<keyword evidence="6" id="KW-0808">Transferase</keyword>
<dbReference type="InterPro" id="IPR043128">
    <property type="entry name" value="Rev_trsase/Diguanyl_cyclase"/>
</dbReference>
<dbReference type="CDD" id="cd01949">
    <property type="entry name" value="GGDEF"/>
    <property type="match status" value="1"/>
</dbReference>
<evidence type="ECO:0000256" key="3">
    <source>
        <dbReference type="ARBA" id="ARBA00023125"/>
    </source>
</evidence>
<accession>A0A2S9Y0D7</accession>
<keyword evidence="2" id="KW-0805">Transcription regulation</keyword>